<keyword evidence="1" id="KW-0175">Coiled coil</keyword>
<feature type="coiled-coil region" evidence="1">
    <location>
        <begin position="68"/>
        <end position="95"/>
    </location>
</feature>
<gene>
    <name evidence="2" type="ORF">UFOVP457_66</name>
</gene>
<proteinExistence type="predicted"/>
<evidence type="ECO:0000256" key="1">
    <source>
        <dbReference type="SAM" id="Coils"/>
    </source>
</evidence>
<organism evidence="2">
    <name type="scientific">uncultured Caudovirales phage</name>
    <dbReference type="NCBI Taxonomy" id="2100421"/>
    <lineage>
        <taxon>Viruses</taxon>
        <taxon>Duplodnaviria</taxon>
        <taxon>Heunggongvirae</taxon>
        <taxon>Uroviricota</taxon>
        <taxon>Caudoviricetes</taxon>
        <taxon>Peduoviridae</taxon>
        <taxon>Maltschvirus</taxon>
        <taxon>Maltschvirus maltsch</taxon>
    </lineage>
</organism>
<evidence type="ECO:0000313" key="2">
    <source>
        <dbReference type="EMBL" id="CAB4144746.1"/>
    </source>
</evidence>
<reference evidence="2" key="1">
    <citation type="submission" date="2020-04" db="EMBL/GenBank/DDBJ databases">
        <authorList>
            <person name="Chiriac C."/>
            <person name="Salcher M."/>
            <person name="Ghai R."/>
            <person name="Kavagutti S V."/>
        </authorList>
    </citation>
    <scope>NUCLEOTIDE SEQUENCE</scope>
</reference>
<protein>
    <submittedName>
        <fullName evidence="2">Uncharacterized protein</fullName>
    </submittedName>
</protein>
<accession>A0A6J5MI42</accession>
<dbReference type="EMBL" id="LR796435">
    <property type="protein sequence ID" value="CAB4144746.1"/>
    <property type="molecule type" value="Genomic_DNA"/>
</dbReference>
<sequence length="97" mass="11512">MKKFIELIKDFKDFRDFKKEFIEFSVLREKFKKGQEILSLFDELQVTEIKMQQLNIIVDRGAGLNQSYAKTVSQARRLETAAKELETTLKKMLKEYS</sequence>
<name>A0A6J5MI42_9CAUD</name>